<accession>A0A401PWR1</accession>
<gene>
    <name evidence="6" type="ORF">scyTo_0020009</name>
</gene>
<comment type="caution">
    <text evidence="6">The sequence shown here is derived from an EMBL/GenBank/DDBJ whole genome shotgun (WGS) entry which is preliminary data.</text>
</comment>
<evidence type="ECO:0000256" key="3">
    <source>
        <dbReference type="ARBA" id="ARBA00023180"/>
    </source>
</evidence>
<dbReference type="SMART" id="SM00832">
    <property type="entry name" value="C8"/>
    <property type="match status" value="1"/>
</dbReference>
<dbReference type="InterPro" id="IPR001846">
    <property type="entry name" value="VWF_type-D"/>
</dbReference>
<dbReference type="SMART" id="SM00216">
    <property type="entry name" value="VWD"/>
    <property type="match status" value="2"/>
</dbReference>
<dbReference type="InterPro" id="IPR001007">
    <property type="entry name" value="VWF_dom"/>
</dbReference>
<dbReference type="InterPro" id="IPR014853">
    <property type="entry name" value="VWF/SSPO/ZAN-like_Cys-rich_dom"/>
</dbReference>
<feature type="domain" description="VWFD" evidence="5">
    <location>
        <begin position="570"/>
        <end position="703"/>
    </location>
</feature>
<dbReference type="InterPro" id="IPR050780">
    <property type="entry name" value="Mucin_vWF_Thrombospondin_sf"/>
</dbReference>
<name>A0A401PWR1_SCYTO</name>
<dbReference type="GO" id="GO:0016020">
    <property type="term" value="C:membrane"/>
    <property type="evidence" value="ECO:0007669"/>
    <property type="project" value="InterPro"/>
</dbReference>
<dbReference type="Gene3D" id="2.60.120.200">
    <property type="match status" value="1"/>
</dbReference>
<keyword evidence="7" id="KW-1185">Reference proteome</keyword>
<dbReference type="AlphaFoldDB" id="A0A401PWR1"/>
<dbReference type="InterPro" id="IPR025615">
    <property type="entry name" value="TILa_dom"/>
</dbReference>
<evidence type="ECO:0000313" key="7">
    <source>
        <dbReference type="Proteomes" id="UP000288216"/>
    </source>
</evidence>
<dbReference type="Gene3D" id="2.10.25.10">
    <property type="entry name" value="Laminin"/>
    <property type="match status" value="1"/>
</dbReference>
<dbReference type="PRINTS" id="PR00020">
    <property type="entry name" value="MAMDOMAIN"/>
</dbReference>
<dbReference type="Pfam" id="PF00629">
    <property type="entry name" value="MAM"/>
    <property type="match status" value="1"/>
</dbReference>
<dbReference type="CDD" id="cd06263">
    <property type="entry name" value="MAM"/>
    <property type="match status" value="1"/>
</dbReference>
<dbReference type="SMART" id="SM00137">
    <property type="entry name" value="MAM"/>
    <property type="match status" value="1"/>
</dbReference>
<evidence type="ECO:0000256" key="1">
    <source>
        <dbReference type="ARBA" id="ARBA00022737"/>
    </source>
</evidence>
<organism evidence="6 7">
    <name type="scientific">Scyliorhinus torazame</name>
    <name type="common">Cloudy catshark</name>
    <name type="synonym">Catulus torazame</name>
    <dbReference type="NCBI Taxonomy" id="75743"/>
    <lineage>
        <taxon>Eukaryota</taxon>
        <taxon>Metazoa</taxon>
        <taxon>Chordata</taxon>
        <taxon>Craniata</taxon>
        <taxon>Vertebrata</taxon>
        <taxon>Chondrichthyes</taxon>
        <taxon>Elasmobranchii</taxon>
        <taxon>Galeomorphii</taxon>
        <taxon>Galeoidea</taxon>
        <taxon>Carcharhiniformes</taxon>
        <taxon>Scyliorhinidae</taxon>
        <taxon>Scyliorhinus</taxon>
    </lineage>
</organism>
<dbReference type="Pfam" id="PF12714">
    <property type="entry name" value="TILa"/>
    <property type="match status" value="1"/>
</dbReference>
<protein>
    <recommendedName>
        <fullName evidence="8">Zonadhesin</fullName>
    </recommendedName>
</protein>
<evidence type="ECO:0000313" key="6">
    <source>
        <dbReference type="EMBL" id="GCB77594.1"/>
    </source>
</evidence>
<feature type="non-terminal residue" evidence="6">
    <location>
        <position position="1"/>
    </location>
</feature>
<keyword evidence="1" id="KW-0677">Repeat</keyword>
<dbReference type="GO" id="GO:0005615">
    <property type="term" value="C:extracellular space"/>
    <property type="evidence" value="ECO:0007669"/>
    <property type="project" value="TreeGrafter"/>
</dbReference>
<dbReference type="SUPFAM" id="SSF49899">
    <property type="entry name" value="Concanavalin A-like lectins/glucanases"/>
    <property type="match status" value="1"/>
</dbReference>
<dbReference type="OrthoDB" id="5945029at2759"/>
<dbReference type="SMART" id="SM00215">
    <property type="entry name" value="VWC_out"/>
    <property type="match status" value="1"/>
</dbReference>
<sequence>CVLDCNFDVDLCNWTQSKTDNFDWKRISGSTPSSHTGPSYDHTTAGGYYIYLEGNEGSEGDRAHLVSAPCKTSGAQCLRFWYHMYGVAHSMALKVYQVEGGIPVLMWLETGNKGNRWIAGEVDLQLSGKSQILIEAVRGNDYRSDVAVDDISFHTGCCGVTCDTIATTSFPTTASTVTSDTAGHAICSASGDPPYNTFDTRVHHFMGTCTYVFSKPCSESSVLPYFDVSTTNEHRGTNTKVSWVKSVHVFVYNNTLSIMKNHKVLLNGNRVNLPVSVKNLLVVRMSGAYVLLETDFGLMVRFDGIHHVDVSVPSTYAGLLCGMCGNYNGDPGDDIIMPNGSIATNSNKLGESWQVPDGVIECNHGESDFQCDPNIKESAEKDTACGMITDLTGLFKECHAKVPPANYFGNCVYDLCTSGGQPTTLCFALQTYADLCAQAGVCLQWRNNSFCPISCRSGSHYERCGTSCPATCTDLSAPDSCLLPTVEGCFCDPGYVLSVDKCVPSSQCGCVDKNNKYFQMSENWFTHENCTERCTCLGKNIITCRTWQCGVLETCERRDGELGCHMTGSASCYVSGDAHYYTFDKIMYTFSGTCAYTLVKVCDNSSVVPVSITTLNEGHGQNLSTYLREIYIDVYGVHLTLQKNRRILLDGERIRMPIQGRLRGINVLTNGIYTIVETDFGMSVRYDGNHNLVIDLPNSYHSK</sequence>
<dbReference type="PROSITE" id="PS50060">
    <property type="entry name" value="MAM_2"/>
    <property type="match status" value="1"/>
</dbReference>
<evidence type="ECO:0000256" key="2">
    <source>
        <dbReference type="ARBA" id="ARBA00023157"/>
    </source>
</evidence>
<dbReference type="Pfam" id="PF08742">
    <property type="entry name" value="C8"/>
    <property type="match status" value="1"/>
</dbReference>
<dbReference type="PANTHER" id="PTHR11339">
    <property type="entry name" value="EXTRACELLULAR MATRIX GLYCOPROTEIN RELATED"/>
    <property type="match status" value="1"/>
</dbReference>
<evidence type="ECO:0008006" key="8">
    <source>
        <dbReference type="Google" id="ProtNLM"/>
    </source>
</evidence>
<dbReference type="PANTHER" id="PTHR11339:SF374">
    <property type="entry name" value="ZONADHESIN"/>
    <property type="match status" value="1"/>
</dbReference>
<evidence type="ECO:0000259" key="4">
    <source>
        <dbReference type="PROSITE" id="PS50060"/>
    </source>
</evidence>
<dbReference type="OMA" id="HENCTER"/>
<dbReference type="InterPro" id="IPR002919">
    <property type="entry name" value="TIL_dom"/>
</dbReference>
<dbReference type="PROSITE" id="PS51233">
    <property type="entry name" value="VWFD"/>
    <property type="match status" value="2"/>
</dbReference>
<feature type="non-terminal residue" evidence="6">
    <location>
        <position position="703"/>
    </location>
</feature>
<feature type="domain" description="VWFD" evidence="5">
    <location>
        <begin position="185"/>
        <end position="363"/>
    </location>
</feature>
<dbReference type="InterPro" id="IPR013320">
    <property type="entry name" value="ConA-like_dom_sf"/>
</dbReference>
<feature type="domain" description="MAM" evidence="4">
    <location>
        <begin position="3"/>
        <end position="160"/>
    </location>
</feature>
<dbReference type="EMBL" id="BFAA01015546">
    <property type="protein sequence ID" value="GCB77594.1"/>
    <property type="molecule type" value="Genomic_DNA"/>
</dbReference>
<dbReference type="FunFam" id="2.10.25.10:FF:000055">
    <property type="entry name" value="alpha-tectorin isoform X1"/>
    <property type="match status" value="1"/>
</dbReference>
<dbReference type="InterPro" id="IPR036084">
    <property type="entry name" value="Ser_inhib-like_sf"/>
</dbReference>
<dbReference type="InterPro" id="IPR000998">
    <property type="entry name" value="MAM_dom"/>
</dbReference>
<dbReference type="Proteomes" id="UP000288216">
    <property type="component" value="Unassembled WGS sequence"/>
</dbReference>
<dbReference type="Pfam" id="PF00094">
    <property type="entry name" value="VWD"/>
    <property type="match status" value="2"/>
</dbReference>
<dbReference type="STRING" id="75743.A0A401PWR1"/>
<dbReference type="CDD" id="cd19941">
    <property type="entry name" value="TIL"/>
    <property type="match status" value="1"/>
</dbReference>
<proteinExistence type="predicted"/>
<dbReference type="SUPFAM" id="SSF57567">
    <property type="entry name" value="Serine protease inhibitors"/>
    <property type="match status" value="1"/>
</dbReference>
<dbReference type="Pfam" id="PF01826">
    <property type="entry name" value="TIL"/>
    <property type="match status" value="1"/>
</dbReference>
<reference evidence="6 7" key="1">
    <citation type="journal article" date="2018" name="Nat. Ecol. Evol.">
        <title>Shark genomes provide insights into elasmobranch evolution and the origin of vertebrates.</title>
        <authorList>
            <person name="Hara Y"/>
            <person name="Yamaguchi K"/>
            <person name="Onimaru K"/>
            <person name="Kadota M"/>
            <person name="Koyanagi M"/>
            <person name="Keeley SD"/>
            <person name="Tatsumi K"/>
            <person name="Tanaka K"/>
            <person name="Motone F"/>
            <person name="Kageyama Y"/>
            <person name="Nozu R"/>
            <person name="Adachi N"/>
            <person name="Nishimura O"/>
            <person name="Nakagawa R"/>
            <person name="Tanegashima C"/>
            <person name="Kiyatake I"/>
            <person name="Matsumoto R"/>
            <person name="Murakumo K"/>
            <person name="Nishida K"/>
            <person name="Terakita A"/>
            <person name="Kuratani S"/>
            <person name="Sato K"/>
            <person name="Hyodo S Kuraku.S."/>
        </authorList>
    </citation>
    <scope>NUCLEOTIDE SEQUENCE [LARGE SCALE GENOMIC DNA]</scope>
</reference>
<dbReference type="GO" id="GO:0031012">
    <property type="term" value="C:extracellular matrix"/>
    <property type="evidence" value="ECO:0007669"/>
    <property type="project" value="TreeGrafter"/>
</dbReference>
<keyword evidence="3" id="KW-0325">Glycoprotein</keyword>
<evidence type="ECO:0000259" key="5">
    <source>
        <dbReference type="PROSITE" id="PS51233"/>
    </source>
</evidence>
<keyword evidence="2" id="KW-1015">Disulfide bond</keyword>